<dbReference type="SUPFAM" id="SSF52954">
    <property type="entry name" value="Class II aaRS ABD-related"/>
    <property type="match status" value="1"/>
</dbReference>
<dbReference type="InterPro" id="IPR036621">
    <property type="entry name" value="Anticodon-bd_dom_sf"/>
</dbReference>
<dbReference type="AlphaFoldDB" id="A0A1F5Q375"/>
<dbReference type="GO" id="GO:0005737">
    <property type="term" value="C:cytoplasm"/>
    <property type="evidence" value="ECO:0007669"/>
    <property type="project" value="InterPro"/>
</dbReference>
<evidence type="ECO:0000256" key="1">
    <source>
        <dbReference type="ARBA" id="ARBA00008226"/>
    </source>
</evidence>
<dbReference type="InterPro" id="IPR004516">
    <property type="entry name" value="HisRS/HisZ"/>
</dbReference>
<evidence type="ECO:0000256" key="6">
    <source>
        <dbReference type="ARBA" id="ARBA00047639"/>
    </source>
</evidence>
<evidence type="ECO:0000256" key="2">
    <source>
        <dbReference type="ARBA" id="ARBA00012815"/>
    </source>
</evidence>
<evidence type="ECO:0000313" key="10">
    <source>
        <dbReference type="Proteomes" id="UP000177281"/>
    </source>
</evidence>
<dbReference type="InterPro" id="IPR045864">
    <property type="entry name" value="aa-tRNA-synth_II/BPL/LPL"/>
</dbReference>
<protein>
    <recommendedName>
        <fullName evidence="2">histidine--tRNA ligase</fullName>
        <ecNumber evidence="2">6.1.1.21</ecNumber>
    </recommendedName>
    <alternativeName>
        <fullName evidence="5">Histidyl-tRNA synthetase</fullName>
    </alternativeName>
</protein>
<dbReference type="PANTHER" id="PTHR43707:SF1">
    <property type="entry name" value="HISTIDINE--TRNA LIGASE, MITOCHONDRIAL-RELATED"/>
    <property type="match status" value="1"/>
</dbReference>
<dbReference type="GO" id="GO:0000166">
    <property type="term" value="F:nucleotide binding"/>
    <property type="evidence" value="ECO:0007669"/>
    <property type="project" value="UniProtKB-KW"/>
</dbReference>
<dbReference type="PIRSF" id="PIRSF001549">
    <property type="entry name" value="His-tRNA_synth"/>
    <property type="match status" value="1"/>
</dbReference>
<proteinExistence type="inferred from homology"/>
<dbReference type="Pfam" id="PF13393">
    <property type="entry name" value="tRNA-synt_His"/>
    <property type="match status" value="1"/>
</dbReference>
<evidence type="ECO:0000256" key="3">
    <source>
        <dbReference type="ARBA" id="ARBA00022741"/>
    </source>
</evidence>
<comment type="catalytic activity">
    <reaction evidence="6">
        <text>tRNA(His) + L-histidine + ATP = L-histidyl-tRNA(His) + AMP + diphosphate + H(+)</text>
        <dbReference type="Rhea" id="RHEA:17313"/>
        <dbReference type="Rhea" id="RHEA-COMP:9665"/>
        <dbReference type="Rhea" id="RHEA-COMP:9689"/>
        <dbReference type="ChEBI" id="CHEBI:15378"/>
        <dbReference type="ChEBI" id="CHEBI:30616"/>
        <dbReference type="ChEBI" id="CHEBI:33019"/>
        <dbReference type="ChEBI" id="CHEBI:57595"/>
        <dbReference type="ChEBI" id="CHEBI:78442"/>
        <dbReference type="ChEBI" id="CHEBI:78527"/>
        <dbReference type="ChEBI" id="CHEBI:456215"/>
        <dbReference type="EC" id="6.1.1.21"/>
    </reaction>
</comment>
<evidence type="ECO:0000256" key="4">
    <source>
        <dbReference type="ARBA" id="ARBA00023146"/>
    </source>
</evidence>
<dbReference type="EMBL" id="MFFB01000005">
    <property type="protein sequence ID" value="OGE96402.1"/>
    <property type="molecule type" value="Genomic_DNA"/>
</dbReference>
<dbReference type="Pfam" id="PF03129">
    <property type="entry name" value="HGTP_anticodon"/>
    <property type="match status" value="1"/>
</dbReference>
<organism evidence="9 10">
    <name type="scientific">Candidatus Doudnabacteria bacterium RIFCSPLOWO2_01_FULL_44_21</name>
    <dbReference type="NCBI Taxonomy" id="1817841"/>
    <lineage>
        <taxon>Bacteria</taxon>
        <taxon>Candidatus Doudnaibacteriota</taxon>
    </lineage>
</organism>
<keyword evidence="4" id="KW-0436">Ligase</keyword>
<dbReference type="SUPFAM" id="SSF55681">
    <property type="entry name" value="Class II aaRS and biotin synthetases"/>
    <property type="match status" value="1"/>
</dbReference>
<dbReference type="Proteomes" id="UP000177281">
    <property type="component" value="Unassembled WGS sequence"/>
</dbReference>
<accession>A0A1F5Q375</accession>
<dbReference type="Gene3D" id="3.30.930.10">
    <property type="entry name" value="Bira Bifunctional Protein, Domain 2"/>
    <property type="match status" value="1"/>
</dbReference>
<reference evidence="9 10" key="1">
    <citation type="journal article" date="2016" name="Nat. Commun.">
        <title>Thousands of microbial genomes shed light on interconnected biogeochemical processes in an aquifer system.</title>
        <authorList>
            <person name="Anantharaman K."/>
            <person name="Brown C.T."/>
            <person name="Hug L.A."/>
            <person name="Sharon I."/>
            <person name="Castelle C.J."/>
            <person name="Probst A.J."/>
            <person name="Thomas B.C."/>
            <person name="Singh A."/>
            <person name="Wilkins M.J."/>
            <person name="Karaoz U."/>
            <person name="Brodie E.L."/>
            <person name="Williams K.H."/>
            <person name="Hubbard S.S."/>
            <person name="Banfield J.F."/>
        </authorList>
    </citation>
    <scope>NUCLEOTIDE SEQUENCE [LARGE SCALE GENOMIC DNA]</scope>
</reference>
<dbReference type="GO" id="GO:0006427">
    <property type="term" value="P:histidyl-tRNA aminoacylation"/>
    <property type="evidence" value="ECO:0007669"/>
    <property type="project" value="TreeGrafter"/>
</dbReference>
<evidence type="ECO:0000259" key="7">
    <source>
        <dbReference type="Pfam" id="PF03129"/>
    </source>
</evidence>
<gene>
    <name evidence="9" type="ORF">A3B10_01815</name>
</gene>
<name>A0A1F5Q375_9BACT</name>
<keyword evidence="3" id="KW-0547">Nucleotide-binding</keyword>
<feature type="domain" description="Class II Histidinyl-tRNA synthetase (HisRS)-like catalytic core" evidence="8">
    <location>
        <begin position="21"/>
        <end position="171"/>
    </location>
</feature>
<dbReference type="GO" id="GO:0004821">
    <property type="term" value="F:histidine-tRNA ligase activity"/>
    <property type="evidence" value="ECO:0007669"/>
    <property type="project" value="UniProtKB-EC"/>
</dbReference>
<dbReference type="PANTHER" id="PTHR43707">
    <property type="entry name" value="HISTIDYL-TRNA SYNTHETASE"/>
    <property type="match status" value="1"/>
</dbReference>
<dbReference type="InterPro" id="IPR004154">
    <property type="entry name" value="Anticodon-bd"/>
</dbReference>
<evidence type="ECO:0000256" key="5">
    <source>
        <dbReference type="ARBA" id="ARBA00030619"/>
    </source>
</evidence>
<comment type="similarity">
    <text evidence="1">Belongs to the class-II aminoacyl-tRNA synthetase family.</text>
</comment>
<evidence type="ECO:0000259" key="8">
    <source>
        <dbReference type="Pfam" id="PF13393"/>
    </source>
</evidence>
<keyword evidence="4" id="KW-0030">Aminoacyl-tRNA synthetase</keyword>
<feature type="domain" description="Anticodon-binding" evidence="7">
    <location>
        <begin position="332"/>
        <end position="422"/>
    </location>
</feature>
<sequence>MGRPKKATPAVEKAPNHLLGSFDFLPEQNLSWEVFLEKLTSLAHTFGYSKIDTPVFEDARLFSFWSQDQDRLLGLQDAKGLAIAAKPTNIFSLVRTFLENHFSERERVSKWYYCTPVAFISGNQIRQTSEFGFHIFGSAAPIADAQMINLLIKLFSEIGLAGLSLEINNIGCIECQPGYQDQLKNYFKDRKYDLCENCLEHLENNRPLLILACTNLSCSTASTDAPVSLDFVCEACRRQFIGVLEGLDELSLTYNLNQKVIGKSWSRRTVFELRFRVALAEVTLGNGGHSDDLVQSLGGAPTASLGFSGTVNTILSALELAQVKFTNKNPVDVFLVPLGDLAAKKTLRLFTELWNHQIIASEFIGPGSIKTQLKLAESNKVSIALIIGQKEAREGTVILRDVRSGMQELFTVERIIEEVKKRLGK</sequence>
<comment type="caution">
    <text evidence="9">The sequence shown here is derived from an EMBL/GenBank/DDBJ whole genome shotgun (WGS) entry which is preliminary data.</text>
</comment>
<dbReference type="Gene3D" id="3.40.50.800">
    <property type="entry name" value="Anticodon-binding domain"/>
    <property type="match status" value="1"/>
</dbReference>
<dbReference type="EC" id="6.1.1.21" evidence="2"/>
<dbReference type="InterPro" id="IPR041715">
    <property type="entry name" value="HisRS-like_core"/>
</dbReference>
<dbReference type="STRING" id="1817841.A3B10_01815"/>
<evidence type="ECO:0000313" key="9">
    <source>
        <dbReference type="EMBL" id="OGE96402.1"/>
    </source>
</evidence>